<keyword evidence="3" id="KW-1003">Cell membrane</keyword>
<feature type="transmembrane region" description="Helical" evidence="7">
    <location>
        <begin position="218"/>
        <end position="240"/>
    </location>
</feature>
<comment type="caution">
    <text evidence="9">The sequence shown here is derived from an EMBL/GenBank/DDBJ whole genome shotgun (WGS) entry which is preliminary data.</text>
</comment>
<protein>
    <submittedName>
        <fullName evidence="9">MFS transporter</fullName>
    </submittedName>
</protein>
<name>A0A841THU6_9BACL</name>
<dbReference type="InterPro" id="IPR020846">
    <property type="entry name" value="MFS_dom"/>
</dbReference>
<dbReference type="CDD" id="cd06173">
    <property type="entry name" value="MFS_MefA_like"/>
    <property type="match status" value="1"/>
</dbReference>
<reference evidence="9 10" key="1">
    <citation type="submission" date="2020-08" db="EMBL/GenBank/DDBJ databases">
        <title>Cohnella phylogeny.</title>
        <authorList>
            <person name="Dunlap C."/>
        </authorList>
    </citation>
    <scope>NUCLEOTIDE SEQUENCE [LARGE SCALE GENOMIC DNA]</scope>
    <source>
        <strain evidence="9 10">DSM 103658</strain>
    </source>
</reference>
<feature type="transmembrane region" description="Helical" evidence="7">
    <location>
        <begin position="246"/>
        <end position="269"/>
    </location>
</feature>
<evidence type="ECO:0000256" key="1">
    <source>
        <dbReference type="ARBA" id="ARBA00004651"/>
    </source>
</evidence>
<evidence type="ECO:0000256" key="5">
    <source>
        <dbReference type="ARBA" id="ARBA00022989"/>
    </source>
</evidence>
<dbReference type="InterPro" id="IPR011701">
    <property type="entry name" value="MFS"/>
</dbReference>
<dbReference type="InterPro" id="IPR036259">
    <property type="entry name" value="MFS_trans_sf"/>
</dbReference>
<feature type="domain" description="Major facilitator superfamily (MFS) profile" evidence="8">
    <location>
        <begin position="214"/>
        <end position="394"/>
    </location>
</feature>
<evidence type="ECO:0000256" key="4">
    <source>
        <dbReference type="ARBA" id="ARBA00022692"/>
    </source>
</evidence>
<dbReference type="Pfam" id="PF07690">
    <property type="entry name" value="MFS_1"/>
    <property type="match status" value="1"/>
</dbReference>
<feature type="transmembrane region" description="Helical" evidence="7">
    <location>
        <begin position="70"/>
        <end position="90"/>
    </location>
</feature>
<dbReference type="PROSITE" id="PS50850">
    <property type="entry name" value="MFS"/>
    <property type="match status" value="1"/>
</dbReference>
<feature type="transmembrane region" description="Helical" evidence="7">
    <location>
        <begin position="281"/>
        <end position="298"/>
    </location>
</feature>
<evidence type="ECO:0000256" key="6">
    <source>
        <dbReference type="ARBA" id="ARBA00023136"/>
    </source>
</evidence>
<comment type="subcellular location">
    <subcellularLocation>
        <location evidence="1">Cell membrane</location>
        <topology evidence="1">Multi-pass membrane protein</topology>
    </subcellularLocation>
</comment>
<keyword evidence="10" id="KW-1185">Reference proteome</keyword>
<keyword evidence="6 7" id="KW-0472">Membrane</keyword>
<dbReference type="SUPFAM" id="SSF103473">
    <property type="entry name" value="MFS general substrate transporter"/>
    <property type="match status" value="1"/>
</dbReference>
<keyword evidence="5 7" id="KW-1133">Transmembrane helix</keyword>
<dbReference type="GO" id="GO:0005886">
    <property type="term" value="C:plasma membrane"/>
    <property type="evidence" value="ECO:0007669"/>
    <property type="project" value="UniProtKB-SubCell"/>
</dbReference>
<dbReference type="EMBL" id="JACJVN010000100">
    <property type="protein sequence ID" value="MBB6679715.1"/>
    <property type="molecule type" value="Genomic_DNA"/>
</dbReference>
<evidence type="ECO:0000313" key="10">
    <source>
        <dbReference type="Proteomes" id="UP000574133"/>
    </source>
</evidence>
<feature type="transmembrane region" description="Helical" evidence="7">
    <location>
        <begin position="96"/>
        <end position="116"/>
    </location>
</feature>
<dbReference type="GO" id="GO:0022857">
    <property type="term" value="F:transmembrane transporter activity"/>
    <property type="evidence" value="ECO:0007669"/>
    <property type="project" value="InterPro"/>
</dbReference>
<dbReference type="Proteomes" id="UP000574133">
    <property type="component" value="Unassembled WGS sequence"/>
</dbReference>
<gene>
    <name evidence="9" type="ORF">H4Q31_20740</name>
</gene>
<evidence type="ECO:0000313" key="9">
    <source>
        <dbReference type="EMBL" id="MBB6679715.1"/>
    </source>
</evidence>
<feature type="transmembrane region" description="Helical" evidence="7">
    <location>
        <begin position="304"/>
        <end position="326"/>
    </location>
</feature>
<evidence type="ECO:0000259" key="8">
    <source>
        <dbReference type="PROSITE" id="PS50850"/>
    </source>
</evidence>
<keyword evidence="4 7" id="KW-0812">Transmembrane</keyword>
<evidence type="ECO:0000256" key="7">
    <source>
        <dbReference type="SAM" id="Phobius"/>
    </source>
</evidence>
<sequence>MRNSFSILLFSILSMNIGNKIYELVLPLLVYDLSHSSVSMASMRTAELLPNFFFAILIGVVVDRVDRKRWALWMVGLQACLLVVLGLLFKTDYLHLMIYNIIGFLLMTFNYGFFNVQVSLIKQTAAPSMLTQANAKVSFIETFISIMGPALAGILFLFSDTSDGLFVTALLFLLALAAISRLPAGNREEAAARQSTSLMGDLLEGWRAFVQNRLLRSVTIFVMFTNCSITVVQTCLIFYAKDRLQLSSSALALTLAAAGIGGLLGSAVVSKIRTRIGLGQIYGISVLIHGLSSGLLALSSSIAVFVAALVLSGFAVALHGVSVYTLRHEQTPSHLMGRMAGITGTIFRIGMPITVYLSGWVIEAWGTGVIFAGAAVWNLIFLLLVVRSRVWTAA</sequence>
<evidence type="ECO:0000256" key="3">
    <source>
        <dbReference type="ARBA" id="ARBA00022475"/>
    </source>
</evidence>
<feature type="transmembrane region" description="Helical" evidence="7">
    <location>
        <begin position="164"/>
        <end position="184"/>
    </location>
</feature>
<dbReference type="AlphaFoldDB" id="A0A841THU6"/>
<organism evidence="9 10">
    <name type="scientific">Cohnella lubricantis</name>
    <dbReference type="NCBI Taxonomy" id="2163172"/>
    <lineage>
        <taxon>Bacteria</taxon>
        <taxon>Bacillati</taxon>
        <taxon>Bacillota</taxon>
        <taxon>Bacilli</taxon>
        <taxon>Bacillales</taxon>
        <taxon>Paenibacillaceae</taxon>
        <taxon>Cohnella</taxon>
    </lineage>
</organism>
<proteinExistence type="predicted"/>
<accession>A0A841THU6</accession>
<feature type="transmembrane region" description="Helical" evidence="7">
    <location>
        <begin position="338"/>
        <end position="358"/>
    </location>
</feature>
<feature type="transmembrane region" description="Helical" evidence="7">
    <location>
        <begin position="364"/>
        <end position="386"/>
    </location>
</feature>
<evidence type="ECO:0000256" key="2">
    <source>
        <dbReference type="ARBA" id="ARBA00022448"/>
    </source>
</evidence>
<feature type="transmembrane region" description="Helical" evidence="7">
    <location>
        <begin position="137"/>
        <end position="158"/>
    </location>
</feature>
<feature type="transmembrane region" description="Helical" evidence="7">
    <location>
        <begin position="42"/>
        <end position="63"/>
    </location>
</feature>
<dbReference type="PANTHER" id="PTHR23513">
    <property type="entry name" value="INTEGRAL MEMBRANE EFFLUX PROTEIN-RELATED"/>
    <property type="match status" value="1"/>
</dbReference>
<dbReference type="PANTHER" id="PTHR23513:SF6">
    <property type="entry name" value="MAJOR FACILITATOR SUPERFAMILY ASSOCIATED DOMAIN-CONTAINING PROTEIN"/>
    <property type="match status" value="1"/>
</dbReference>
<dbReference type="Gene3D" id="1.20.1250.20">
    <property type="entry name" value="MFS general substrate transporter like domains"/>
    <property type="match status" value="1"/>
</dbReference>
<keyword evidence="2" id="KW-0813">Transport</keyword>
<dbReference type="RefSeq" id="WP_185180972.1">
    <property type="nucleotide sequence ID" value="NZ_CBCSEP010000022.1"/>
</dbReference>